<reference evidence="2 3" key="1">
    <citation type="submission" date="2019-05" db="EMBL/GenBank/DDBJ databases">
        <authorList>
            <person name="Qu J.-H."/>
        </authorList>
    </citation>
    <scope>NUCLEOTIDE SEQUENCE [LARGE SCALE GENOMIC DNA]</scope>
    <source>
        <strain evidence="2 3">T17</strain>
    </source>
</reference>
<keyword evidence="3" id="KW-1185">Reference proteome</keyword>
<name>A0A5R9L2F9_9BACT</name>
<proteinExistence type="predicted"/>
<evidence type="ECO:0000313" key="2">
    <source>
        <dbReference type="EMBL" id="TLV02485.1"/>
    </source>
</evidence>
<evidence type="ECO:0000256" key="1">
    <source>
        <dbReference type="SAM" id="SignalP"/>
    </source>
</evidence>
<protein>
    <submittedName>
        <fullName evidence="2">Uncharacterized protein</fullName>
    </submittedName>
</protein>
<feature type="chain" id="PRO_5024430285" evidence="1">
    <location>
        <begin position="21"/>
        <end position="129"/>
    </location>
</feature>
<organism evidence="2 3">
    <name type="scientific">Dyadobacter luticola</name>
    <dbReference type="NCBI Taxonomy" id="1979387"/>
    <lineage>
        <taxon>Bacteria</taxon>
        <taxon>Pseudomonadati</taxon>
        <taxon>Bacteroidota</taxon>
        <taxon>Cytophagia</taxon>
        <taxon>Cytophagales</taxon>
        <taxon>Spirosomataceae</taxon>
        <taxon>Dyadobacter</taxon>
    </lineage>
</organism>
<accession>A0A5R9L2F9</accession>
<feature type="signal peptide" evidence="1">
    <location>
        <begin position="1"/>
        <end position="20"/>
    </location>
</feature>
<sequence length="129" mass="14437">MKYLAYYFLFVVLSAASCHTEEVDETDSLGCQSDNALEQVAWLKEKVNDLTKQSAQFKCSDKEEGCFYIARGDVNGETIFEVGNCCPNMNSVPAFFKCDGTSFCEAGDIDCIRKTTPDGRKLLWSSRIK</sequence>
<dbReference type="RefSeq" id="WP_138363696.1">
    <property type="nucleotide sequence ID" value="NZ_VCEJ01000002.1"/>
</dbReference>
<keyword evidence="1" id="KW-0732">Signal</keyword>
<comment type="caution">
    <text evidence="2">The sequence shown here is derived from an EMBL/GenBank/DDBJ whole genome shotgun (WGS) entry which is preliminary data.</text>
</comment>
<dbReference type="PROSITE" id="PS51257">
    <property type="entry name" value="PROKAR_LIPOPROTEIN"/>
    <property type="match status" value="1"/>
</dbReference>
<gene>
    <name evidence="2" type="ORF">FEN17_02330</name>
</gene>
<dbReference type="EMBL" id="VCEJ01000002">
    <property type="protein sequence ID" value="TLV02485.1"/>
    <property type="molecule type" value="Genomic_DNA"/>
</dbReference>
<dbReference type="OrthoDB" id="1098690at2"/>
<dbReference type="Proteomes" id="UP000306402">
    <property type="component" value="Unassembled WGS sequence"/>
</dbReference>
<dbReference type="AlphaFoldDB" id="A0A5R9L2F9"/>
<evidence type="ECO:0000313" key="3">
    <source>
        <dbReference type="Proteomes" id="UP000306402"/>
    </source>
</evidence>